<dbReference type="RefSeq" id="WP_119440807.1">
    <property type="nucleotide sequence ID" value="NZ_CP170494.1"/>
</dbReference>
<evidence type="ECO:0000259" key="5">
    <source>
        <dbReference type="Pfam" id="PF00669"/>
    </source>
</evidence>
<gene>
    <name evidence="6" type="primary">flgL</name>
    <name evidence="6" type="ORF">CJO09_01650</name>
</gene>
<dbReference type="Pfam" id="PF00669">
    <property type="entry name" value="Flagellin_N"/>
    <property type="match status" value="1"/>
</dbReference>
<keyword evidence="4" id="KW-0975">Bacterial flagellum</keyword>
<dbReference type="PANTHER" id="PTHR42792:SF1">
    <property type="entry name" value="FLAGELLAR HOOK-ASSOCIATED PROTEIN 3"/>
    <property type="match status" value="1"/>
</dbReference>
<proteinExistence type="inferred from homology"/>
<protein>
    <submittedName>
        <fullName evidence="6">Flagellar hook-associated protein 3</fullName>
    </submittedName>
</protein>
<evidence type="ECO:0000256" key="4">
    <source>
        <dbReference type="ARBA" id="ARBA00023143"/>
    </source>
</evidence>
<organism evidence="6 7">
    <name type="scientific">Neopusillimonas maritima</name>
    <dbReference type="NCBI Taxonomy" id="2026239"/>
    <lineage>
        <taxon>Bacteria</taxon>
        <taxon>Pseudomonadati</taxon>
        <taxon>Pseudomonadota</taxon>
        <taxon>Betaproteobacteria</taxon>
        <taxon>Burkholderiales</taxon>
        <taxon>Alcaligenaceae</taxon>
        <taxon>Neopusillimonas</taxon>
    </lineage>
</organism>
<evidence type="ECO:0000256" key="1">
    <source>
        <dbReference type="ARBA" id="ARBA00004365"/>
    </source>
</evidence>
<dbReference type="EMBL" id="NQOU01000001">
    <property type="protein sequence ID" value="RII83969.1"/>
    <property type="molecule type" value="Genomic_DNA"/>
</dbReference>
<evidence type="ECO:0000256" key="3">
    <source>
        <dbReference type="ARBA" id="ARBA00005709"/>
    </source>
</evidence>
<comment type="similarity">
    <text evidence="3">Belongs to the bacterial flagellin family.</text>
</comment>
<name>A0ABX9MYA6_9BURK</name>
<comment type="subcellular location">
    <subcellularLocation>
        <location evidence="1">Bacterial flagellum</location>
    </subcellularLocation>
    <subcellularLocation>
        <location evidence="2">Secreted</location>
    </subcellularLocation>
</comment>
<keyword evidence="6" id="KW-0969">Cilium</keyword>
<dbReference type="Gene3D" id="1.20.1330.10">
    <property type="entry name" value="f41 fragment of flagellin, N-terminal domain"/>
    <property type="match status" value="2"/>
</dbReference>
<keyword evidence="6" id="KW-0282">Flagellum</keyword>
<dbReference type="Proteomes" id="UP000266483">
    <property type="component" value="Unassembled WGS sequence"/>
</dbReference>
<reference evidence="6 7" key="1">
    <citation type="submission" date="2017-08" db="EMBL/GenBank/DDBJ databases">
        <title>Pusillimonas indicus sp. nov., a member of the family Alcaligenaceae isolated from surface seawater.</title>
        <authorList>
            <person name="Li J."/>
        </authorList>
    </citation>
    <scope>NUCLEOTIDE SEQUENCE [LARGE SCALE GENOMIC DNA]</scope>
    <source>
        <strain evidence="6 7">17-4A</strain>
    </source>
</reference>
<sequence length="517" mass="54744">MRISSNLFFETGLRTINLQQSDLMHRYQQVGTGRRMITPADDPLAAAQTINIAQSQSLNVRYAENRQVAKTQLGIQENTLDSVSTLLSGLKTRLVEAGNGTLSDADRGVLANVLENAKDNLMGLANATDGNGQYLFSGHSGSRPPFIADSFGAVSYQGDEGRRLIQVDQTRQLDSADTGLDIFTKAAPGARDYITHVAAGNQGTGIIGKPVIADPKGQYVGAKFELSFTEAGDGSMQYSVTVRDAADYILSGPSVPVAYDDSTETLALPGGVQVAFSGMPADGDAFSVEPVFVTDPFISAQQSAAGTEGTAVLGKPGVTDPAGEYMGKQVDVAFQEVVPGTFQYQLTVDGTTGPWINYTDPGPGGVLDLGGGLEVAFEGVPNDGYAFSVEPVEPSTNLNVFDALDDIIEALKTPIQGDPAAHASYQNVLASAMQRLDVNFDQVQTVVSSVGTRLSEIDAIDANSNVRGLSYAQDLSRLEDVDYYEAIAQLQLRTAALDAASMAFKKIQATSMFNMKG</sequence>
<dbReference type="SUPFAM" id="SSF64518">
    <property type="entry name" value="Phase 1 flagellin"/>
    <property type="match status" value="1"/>
</dbReference>
<accession>A0ABX9MYA6</accession>
<evidence type="ECO:0000313" key="7">
    <source>
        <dbReference type="Proteomes" id="UP000266483"/>
    </source>
</evidence>
<dbReference type="NCBIfam" id="TIGR02550">
    <property type="entry name" value="flagell_flgL"/>
    <property type="match status" value="1"/>
</dbReference>
<dbReference type="InterPro" id="IPR001492">
    <property type="entry name" value="Flagellin"/>
</dbReference>
<comment type="caution">
    <text evidence="6">The sequence shown here is derived from an EMBL/GenBank/DDBJ whole genome shotgun (WGS) entry which is preliminary data.</text>
</comment>
<evidence type="ECO:0000256" key="2">
    <source>
        <dbReference type="ARBA" id="ARBA00004613"/>
    </source>
</evidence>
<keyword evidence="7" id="KW-1185">Reference proteome</keyword>
<feature type="domain" description="Flagellin N-terminal" evidence="5">
    <location>
        <begin position="3"/>
        <end position="139"/>
    </location>
</feature>
<dbReference type="PANTHER" id="PTHR42792">
    <property type="entry name" value="FLAGELLIN"/>
    <property type="match status" value="1"/>
</dbReference>
<keyword evidence="6" id="KW-0966">Cell projection</keyword>
<dbReference type="InterPro" id="IPR013384">
    <property type="entry name" value="Flagell_FlgL"/>
</dbReference>
<evidence type="ECO:0000313" key="6">
    <source>
        <dbReference type="EMBL" id="RII83969.1"/>
    </source>
</evidence>
<dbReference type="InterPro" id="IPR001029">
    <property type="entry name" value="Flagellin_N"/>
</dbReference>